<evidence type="ECO:0000313" key="6">
    <source>
        <dbReference type="EMBL" id="CAD8086711.1"/>
    </source>
</evidence>
<gene>
    <name evidence="6" type="ORF">PSON_ATCC_30995.1.T0500151</name>
</gene>
<dbReference type="EMBL" id="CAJJDN010000050">
    <property type="protein sequence ID" value="CAD8086711.1"/>
    <property type="molecule type" value="Genomic_DNA"/>
</dbReference>
<protein>
    <recommendedName>
        <fullName evidence="5">Ubiquitin-like protease family profile domain-containing protein</fullName>
    </recommendedName>
</protein>
<keyword evidence="7" id="KW-1185">Reference proteome</keyword>
<evidence type="ECO:0000256" key="1">
    <source>
        <dbReference type="ARBA" id="ARBA00022670"/>
    </source>
</evidence>
<dbReference type="GO" id="GO:0006508">
    <property type="term" value="P:proteolysis"/>
    <property type="evidence" value="ECO:0007669"/>
    <property type="project" value="UniProtKB-KW"/>
</dbReference>
<organism evidence="6 7">
    <name type="scientific">Paramecium sonneborni</name>
    <dbReference type="NCBI Taxonomy" id="65129"/>
    <lineage>
        <taxon>Eukaryota</taxon>
        <taxon>Sar</taxon>
        <taxon>Alveolata</taxon>
        <taxon>Ciliophora</taxon>
        <taxon>Intramacronucleata</taxon>
        <taxon>Oligohymenophorea</taxon>
        <taxon>Peniculida</taxon>
        <taxon>Parameciidae</taxon>
        <taxon>Paramecium</taxon>
    </lineage>
</organism>
<dbReference type="OrthoDB" id="442460at2759"/>
<dbReference type="PANTHER" id="PTHR46915:SF2">
    <property type="entry name" value="UBIQUITIN-LIKE PROTEASE 4"/>
    <property type="match status" value="1"/>
</dbReference>
<keyword evidence="3" id="KW-0788">Thiol protease</keyword>
<sequence>MIKQKKKQYQNKMEQLIQNKRQENMELLNQLEKLEISQQIKEMQIIQTITQQQKREQDIEIIATPQLVSPKWLMNLKPTMTYESDVVTQEESELDQIVKHQLKEKIQKQKEMQQQAYLELINELDLQQKHHTYDEKVKEDFKCTYQYLSQGRQVSIDIKYYDFSKLNPQNYVNDTIINFFLRFIENDIFKNKSLLIYNTYFCTRLLSFHVEYKQIYQQYLQNNSMLQKWTKDNIFKKQYLLFPLHLREHWAVIFVVNPLQVCEQLCNNNNSQLSNDVNKNGYLIYFDSLLIQDQRIGIQIKFYLMHVYNHEHKKFNDDQIYDIVMRSNVPVHQPIVPRQTNLVDCGLYMLEYVERFLMNPYQILNYLEQDHLKWFPKVMIFIKRILIKKILNALSSGQKDYALRYQENCKMIDQQFTDSNQYDYIDEQLLEQLQIPRLQFHLSEDYNYYYDLSPSIGV</sequence>
<evidence type="ECO:0000259" key="5">
    <source>
        <dbReference type="PROSITE" id="PS50600"/>
    </source>
</evidence>
<dbReference type="InterPro" id="IPR003653">
    <property type="entry name" value="Peptidase_C48_C"/>
</dbReference>
<proteinExistence type="predicted"/>
<reference evidence="6" key="1">
    <citation type="submission" date="2021-01" db="EMBL/GenBank/DDBJ databases">
        <authorList>
            <consortium name="Genoscope - CEA"/>
            <person name="William W."/>
        </authorList>
    </citation>
    <scope>NUCLEOTIDE SEQUENCE</scope>
</reference>
<keyword evidence="2" id="KW-0378">Hydrolase</keyword>
<dbReference type="Pfam" id="PF02902">
    <property type="entry name" value="Peptidase_C48"/>
    <property type="match status" value="1"/>
</dbReference>
<dbReference type="PROSITE" id="PS50600">
    <property type="entry name" value="ULP_PROTEASE"/>
    <property type="match status" value="1"/>
</dbReference>
<feature type="coiled-coil region" evidence="4">
    <location>
        <begin position="2"/>
        <end position="37"/>
    </location>
</feature>
<dbReference type="PANTHER" id="PTHR46915">
    <property type="entry name" value="UBIQUITIN-LIKE PROTEASE 4-RELATED"/>
    <property type="match status" value="1"/>
</dbReference>
<dbReference type="GO" id="GO:0008234">
    <property type="term" value="F:cysteine-type peptidase activity"/>
    <property type="evidence" value="ECO:0007669"/>
    <property type="project" value="UniProtKB-KW"/>
</dbReference>
<evidence type="ECO:0000256" key="4">
    <source>
        <dbReference type="SAM" id="Coils"/>
    </source>
</evidence>
<dbReference type="AlphaFoldDB" id="A0A8S1N9F1"/>
<evidence type="ECO:0000256" key="3">
    <source>
        <dbReference type="ARBA" id="ARBA00022807"/>
    </source>
</evidence>
<comment type="caution">
    <text evidence="6">The sequence shown here is derived from an EMBL/GenBank/DDBJ whole genome shotgun (WGS) entry which is preliminary data.</text>
</comment>
<accession>A0A8S1N9F1</accession>
<dbReference type="Proteomes" id="UP000692954">
    <property type="component" value="Unassembled WGS sequence"/>
</dbReference>
<keyword evidence="4" id="KW-0175">Coiled coil</keyword>
<feature type="domain" description="Ubiquitin-like protease family profile" evidence="5">
    <location>
        <begin position="156"/>
        <end position="356"/>
    </location>
</feature>
<evidence type="ECO:0000313" key="7">
    <source>
        <dbReference type="Proteomes" id="UP000692954"/>
    </source>
</evidence>
<name>A0A8S1N9F1_9CILI</name>
<keyword evidence="1" id="KW-0645">Protease</keyword>
<evidence type="ECO:0000256" key="2">
    <source>
        <dbReference type="ARBA" id="ARBA00022801"/>
    </source>
</evidence>